<feature type="region of interest" description="Disordered" evidence="8">
    <location>
        <begin position="1"/>
        <end position="43"/>
    </location>
</feature>
<feature type="compositionally biased region" description="Basic and acidic residues" evidence="8">
    <location>
        <begin position="634"/>
        <end position="645"/>
    </location>
</feature>
<comment type="caution">
    <text evidence="10">The sequence shown here is derived from an EMBL/GenBank/DDBJ whole genome shotgun (WGS) entry which is preliminary data.</text>
</comment>
<evidence type="ECO:0000256" key="1">
    <source>
        <dbReference type="ARBA" id="ARBA00004604"/>
    </source>
</evidence>
<dbReference type="PANTHER" id="PTHR11089">
    <property type="entry name" value="GTP-BINDING PROTEIN-RELATED"/>
    <property type="match status" value="1"/>
</dbReference>
<feature type="compositionally biased region" description="Basic and acidic residues" evidence="8">
    <location>
        <begin position="673"/>
        <end position="689"/>
    </location>
</feature>
<dbReference type="Pfam" id="PF01926">
    <property type="entry name" value="MMR_HSR1"/>
    <property type="match status" value="1"/>
</dbReference>
<dbReference type="Pfam" id="PF08153">
    <property type="entry name" value="NGP1NT"/>
    <property type="match status" value="1"/>
</dbReference>
<comment type="subcellular location">
    <subcellularLocation>
        <location evidence="1 7">Nucleus</location>
        <location evidence="1 7">Nucleolus</location>
    </subcellularLocation>
</comment>
<evidence type="ECO:0000256" key="3">
    <source>
        <dbReference type="ARBA" id="ARBA00023134"/>
    </source>
</evidence>
<dbReference type="GO" id="GO:0005730">
    <property type="term" value="C:nucleolus"/>
    <property type="evidence" value="ECO:0007669"/>
    <property type="project" value="UniProtKB-SubCell"/>
</dbReference>
<dbReference type="FunFam" id="3.40.50.300:FF:000559">
    <property type="entry name" value="Nuclear/nucleolar GTPase 2"/>
    <property type="match status" value="1"/>
</dbReference>
<dbReference type="InterPro" id="IPR027417">
    <property type="entry name" value="P-loop_NTPase"/>
</dbReference>
<feature type="region of interest" description="Disordered" evidence="8">
    <location>
        <begin position="572"/>
        <end position="654"/>
    </location>
</feature>
<dbReference type="PANTHER" id="PTHR11089:SF9">
    <property type="entry name" value="NUCLEOLAR GTP-BINDING PROTEIN 2"/>
    <property type="match status" value="1"/>
</dbReference>
<evidence type="ECO:0000256" key="2">
    <source>
        <dbReference type="ARBA" id="ARBA00022741"/>
    </source>
</evidence>
<evidence type="ECO:0000256" key="6">
    <source>
        <dbReference type="ARBA" id="ARBA00070018"/>
    </source>
</evidence>
<dbReference type="InterPro" id="IPR023179">
    <property type="entry name" value="GTP-bd_ortho_bundle_sf"/>
</dbReference>
<feature type="domain" description="CP-type G" evidence="9">
    <location>
        <begin position="216"/>
        <end position="377"/>
    </location>
</feature>
<dbReference type="GO" id="GO:0005525">
    <property type="term" value="F:GTP binding"/>
    <property type="evidence" value="ECO:0007669"/>
    <property type="project" value="UniProtKB-KW"/>
</dbReference>
<organism evidence="10 11">
    <name type="scientific">Volvox reticuliferus</name>
    <dbReference type="NCBI Taxonomy" id="1737510"/>
    <lineage>
        <taxon>Eukaryota</taxon>
        <taxon>Viridiplantae</taxon>
        <taxon>Chlorophyta</taxon>
        <taxon>core chlorophytes</taxon>
        <taxon>Chlorophyceae</taxon>
        <taxon>CS clade</taxon>
        <taxon>Chlamydomonadales</taxon>
        <taxon>Volvocaceae</taxon>
        <taxon>Volvox</taxon>
    </lineage>
</organism>
<keyword evidence="4 7" id="KW-0539">Nucleus</keyword>
<protein>
    <recommendedName>
        <fullName evidence="6 7">Nuclear/nucleolar GTPase 2</fullName>
    </recommendedName>
</protein>
<dbReference type="SUPFAM" id="SSF52540">
    <property type="entry name" value="P-loop containing nucleoside triphosphate hydrolases"/>
    <property type="match status" value="1"/>
</dbReference>
<evidence type="ECO:0000256" key="5">
    <source>
        <dbReference type="ARBA" id="ARBA00059990"/>
    </source>
</evidence>
<dbReference type="EMBL" id="BNCQ01000018">
    <property type="protein sequence ID" value="GIM05189.1"/>
    <property type="molecule type" value="Genomic_DNA"/>
</dbReference>
<dbReference type="InterPro" id="IPR006073">
    <property type="entry name" value="GTP-bd"/>
</dbReference>
<dbReference type="InterPro" id="IPR030378">
    <property type="entry name" value="G_CP_dom"/>
</dbReference>
<reference evidence="10" key="1">
    <citation type="journal article" date="2021" name="Proc. Natl. Acad. Sci. U.S.A.">
        <title>Three genomes in the algal genus Volvox reveal the fate of a haploid sex-determining region after a transition to homothallism.</title>
        <authorList>
            <person name="Yamamoto K."/>
            <person name="Hamaji T."/>
            <person name="Kawai-Toyooka H."/>
            <person name="Matsuzaki R."/>
            <person name="Takahashi F."/>
            <person name="Nishimura Y."/>
            <person name="Kawachi M."/>
            <person name="Noguchi H."/>
            <person name="Minakuchi Y."/>
            <person name="Umen J.G."/>
            <person name="Toyoda A."/>
            <person name="Nozaki H."/>
        </authorList>
    </citation>
    <scope>NUCLEOTIDE SEQUENCE</scope>
    <source>
        <strain evidence="10">NIES-3785</strain>
    </source>
</reference>
<keyword evidence="3 7" id="KW-0342">GTP-binding</keyword>
<evidence type="ECO:0000256" key="4">
    <source>
        <dbReference type="ARBA" id="ARBA00023242"/>
    </source>
</evidence>
<keyword evidence="7" id="KW-0378">Hydrolase</keyword>
<comment type="similarity">
    <text evidence="7">Belongs to the TRAFAC class YlqF/YawG GTPase family. RsgA subfamily.</text>
</comment>
<evidence type="ECO:0000313" key="11">
    <source>
        <dbReference type="Proteomes" id="UP000722791"/>
    </source>
</evidence>
<gene>
    <name evidence="10" type="ORF">Vretimale_9632</name>
</gene>
<accession>A0A8J4GDQ0</accession>
<feature type="region of interest" description="Disordered" evidence="8">
    <location>
        <begin position="673"/>
        <end position="703"/>
    </location>
</feature>
<proteinExistence type="inferred from homology"/>
<dbReference type="InterPro" id="IPR024929">
    <property type="entry name" value="GNL2_CP_dom"/>
</dbReference>
<sequence length="719" mass="79562">MTKSSKAKGKGKPKIGGVVDNRKPKHSLDANRPSSGKGGMRDAATVRRLKMYKQRAVRDKNGRLLYQELQSKELPSTRIQPDRRWFGNTRVIGQKQLEQFRTEMSSKVNDAYTVLLREKKLPLQLLEDPEKKLGAKQARGSLLATQPFADTFGPKKQRKRPKLAVESLEDLAQTIEDKGERYDDEKASIGPGSELEGLRDMMLERAYEKGQSKRIWGELYKVLDSSDVIVQVLDARDPNGTRCTFLEQHIRKHLRHKHIILLLNKCDLVPSWVTKRWLHFLSREFPVLAFHASITNPFGKGALLSLLRQLARLRSDKQAISVGFVGYPNVGKSSVINTLRTKKVCKAAPIPGETKVWQYITLMKRIFCIDCPGVVYNRTNDTPTDLVLKGVVRVENLEDATHHVDPVLSRVKPEYLKRAYKIKGWTDTEDFLAQLARLSGKLLRGGEPDLNTAARMILYDWQRGKIPFFTLPPDHTEDAPGAGAEDASTAAAVNPARLPVPSEMVTEEDAMKEAGAKPEAAAAAARAVREVLLGATAAQARSAIPVLQDYYMPEDERLDGAVEDDLALDSDAVSSDEHDEDENSEDNTLEGSSGSEPELSEEDSEPGDVRRGGAREVAKELDKAAALTTRNRIGGKEKPVVHKDDGEDSDGYGDGGLSWEAVLACVQGRDAEPSIDKSGEVCRKAKEGESETMLPGGKGARSVVKRAKGRAMLNYKTLE</sequence>
<evidence type="ECO:0000256" key="8">
    <source>
        <dbReference type="SAM" id="MobiDB-lite"/>
    </source>
</evidence>
<feature type="compositionally biased region" description="Basic and acidic residues" evidence="8">
    <location>
        <begin position="20"/>
        <end position="29"/>
    </location>
</feature>
<evidence type="ECO:0000256" key="7">
    <source>
        <dbReference type="RuleBase" id="RU364023"/>
    </source>
</evidence>
<feature type="compositionally biased region" description="Basic residues" evidence="8">
    <location>
        <begin position="1"/>
        <end position="13"/>
    </location>
</feature>
<feature type="compositionally biased region" description="Acidic residues" evidence="8">
    <location>
        <begin position="577"/>
        <end position="588"/>
    </location>
</feature>
<feature type="compositionally biased region" description="Basic and acidic residues" evidence="8">
    <location>
        <begin position="607"/>
        <end position="623"/>
    </location>
</feature>
<dbReference type="PROSITE" id="PS51721">
    <property type="entry name" value="G_CP"/>
    <property type="match status" value="1"/>
</dbReference>
<evidence type="ECO:0000259" key="9">
    <source>
        <dbReference type="PROSITE" id="PS51721"/>
    </source>
</evidence>
<evidence type="ECO:0000313" key="10">
    <source>
        <dbReference type="EMBL" id="GIM05189.1"/>
    </source>
</evidence>
<dbReference type="InterPro" id="IPR012971">
    <property type="entry name" value="NOG2_N_dom"/>
</dbReference>
<dbReference type="Gene3D" id="3.40.50.300">
    <property type="entry name" value="P-loop containing nucleotide triphosphate hydrolases"/>
    <property type="match status" value="1"/>
</dbReference>
<dbReference type="InterPro" id="IPR050755">
    <property type="entry name" value="TRAFAC_YlqF/YawG_RiboMat"/>
</dbReference>
<dbReference type="AlphaFoldDB" id="A0A8J4GDQ0"/>
<dbReference type="FunFam" id="1.10.1580.10:FF:000001">
    <property type="entry name" value="Nucleolar GTP-binding protein 2"/>
    <property type="match status" value="1"/>
</dbReference>
<name>A0A8J4GDQ0_9CHLO</name>
<comment type="function">
    <text evidence="5 7">GTPase involved in pre-60S ribosomal subunit maturation.</text>
</comment>
<dbReference type="GO" id="GO:0016787">
    <property type="term" value="F:hydrolase activity"/>
    <property type="evidence" value="ECO:0007669"/>
    <property type="project" value="UniProtKB-KW"/>
</dbReference>
<dbReference type="CDD" id="cd01858">
    <property type="entry name" value="NGP_1"/>
    <property type="match status" value="1"/>
</dbReference>
<keyword evidence="2 7" id="KW-0547">Nucleotide-binding</keyword>
<dbReference type="Proteomes" id="UP000722791">
    <property type="component" value="Unassembled WGS sequence"/>
</dbReference>
<dbReference type="Gene3D" id="1.10.1580.10">
    <property type="match status" value="1"/>
</dbReference>